<keyword evidence="2" id="KW-1185">Reference proteome</keyword>
<sequence length="100" mass="11139">MPTLVIGQEGVHTLLKNLNVNKAGGPDEVPNRASPSYHCYLPAIHQLRRTAKRLEGCQHSIARQQEGRPLRSGKLPSCIPYQCHLQTSRAHHLSPHIKPP</sequence>
<organism evidence="1 2">
    <name type="scientific">Dreissena polymorpha</name>
    <name type="common">Zebra mussel</name>
    <name type="synonym">Mytilus polymorpha</name>
    <dbReference type="NCBI Taxonomy" id="45954"/>
    <lineage>
        <taxon>Eukaryota</taxon>
        <taxon>Metazoa</taxon>
        <taxon>Spiralia</taxon>
        <taxon>Lophotrochozoa</taxon>
        <taxon>Mollusca</taxon>
        <taxon>Bivalvia</taxon>
        <taxon>Autobranchia</taxon>
        <taxon>Heteroconchia</taxon>
        <taxon>Euheterodonta</taxon>
        <taxon>Imparidentia</taxon>
        <taxon>Neoheterodontei</taxon>
        <taxon>Myida</taxon>
        <taxon>Dreissenoidea</taxon>
        <taxon>Dreissenidae</taxon>
        <taxon>Dreissena</taxon>
    </lineage>
</organism>
<dbReference type="Proteomes" id="UP000828390">
    <property type="component" value="Unassembled WGS sequence"/>
</dbReference>
<comment type="caution">
    <text evidence="1">The sequence shown here is derived from an EMBL/GenBank/DDBJ whole genome shotgun (WGS) entry which is preliminary data.</text>
</comment>
<reference evidence="1" key="1">
    <citation type="journal article" date="2019" name="bioRxiv">
        <title>The Genome of the Zebra Mussel, Dreissena polymorpha: A Resource for Invasive Species Research.</title>
        <authorList>
            <person name="McCartney M.A."/>
            <person name="Auch B."/>
            <person name="Kono T."/>
            <person name="Mallez S."/>
            <person name="Zhang Y."/>
            <person name="Obille A."/>
            <person name="Becker A."/>
            <person name="Abrahante J.E."/>
            <person name="Garbe J."/>
            <person name="Badalamenti J.P."/>
            <person name="Herman A."/>
            <person name="Mangelson H."/>
            <person name="Liachko I."/>
            <person name="Sullivan S."/>
            <person name="Sone E.D."/>
            <person name="Koren S."/>
            <person name="Silverstein K.A.T."/>
            <person name="Beckman K.B."/>
            <person name="Gohl D.M."/>
        </authorList>
    </citation>
    <scope>NUCLEOTIDE SEQUENCE</scope>
    <source>
        <strain evidence="1">Duluth1</strain>
        <tissue evidence="1">Whole animal</tissue>
    </source>
</reference>
<dbReference type="AlphaFoldDB" id="A0A9D4LM69"/>
<proteinExistence type="predicted"/>
<name>A0A9D4LM69_DREPO</name>
<reference evidence="1" key="2">
    <citation type="submission" date="2020-11" db="EMBL/GenBank/DDBJ databases">
        <authorList>
            <person name="McCartney M.A."/>
            <person name="Auch B."/>
            <person name="Kono T."/>
            <person name="Mallez S."/>
            <person name="Becker A."/>
            <person name="Gohl D.M."/>
            <person name="Silverstein K.A.T."/>
            <person name="Koren S."/>
            <person name="Bechman K.B."/>
            <person name="Herman A."/>
            <person name="Abrahante J.E."/>
            <person name="Garbe J."/>
        </authorList>
    </citation>
    <scope>NUCLEOTIDE SEQUENCE</scope>
    <source>
        <strain evidence="1">Duluth1</strain>
        <tissue evidence="1">Whole animal</tissue>
    </source>
</reference>
<protein>
    <submittedName>
        <fullName evidence="1">Uncharacterized protein</fullName>
    </submittedName>
</protein>
<evidence type="ECO:0000313" key="1">
    <source>
        <dbReference type="EMBL" id="KAH3860097.1"/>
    </source>
</evidence>
<gene>
    <name evidence="1" type="ORF">DPMN_022990</name>
</gene>
<evidence type="ECO:0000313" key="2">
    <source>
        <dbReference type="Proteomes" id="UP000828390"/>
    </source>
</evidence>
<accession>A0A9D4LM69</accession>
<dbReference type="EMBL" id="JAIWYP010000002">
    <property type="protein sequence ID" value="KAH3860097.1"/>
    <property type="molecule type" value="Genomic_DNA"/>
</dbReference>